<dbReference type="InterPro" id="IPR023214">
    <property type="entry name" value="HAD_sf"/>
</dbReference>
<dbReference type="EMBL" id="CP159253">
    <property type="protein sequence ID" value="XCG49733.1"/>
    <property type="molecule type" value="Genomic_DNA"/>
</dbReference>
<reference evidence="1" key="1">
    <citation type="submission" date="2024-06" db="EMBL/GenBank/DDBJ databases">
        <title>Mesorhizobium karijinii sp. nov., a symbiont of the iconic Swainsona formosa from arid Australia.</title>
        <authorList>
            <person name="Hill Y.J."/>
            <person name="Watkin E.L.J."/>
            <person name="O'Hara G.W."/>
            <person name="Terpolilli J."/>
            <person name="Tye M.L."/>
            <person name="Kohlmeier M.G."/>
        </authorList>
    </citation>
    <scope>NUCLEOTIDE SEQUENCE</scope>
    <source>
        <strain evidence="1">WSM2240</strain>
    </source>
</reference>
<sequence>MPDQPVESADPAMQPVVFADLDDTLFQTRAKCPKGSQDKLALAAISSNGHHSMMTPRQVAMIDWLLSTSQVIPVTARGTTAYGNVKIAFNSYAIVANGAVILKPDGAHLKEWHDVISKELIPHREALNKVLEIGRQGAEAGKMSVRSWIVEEMDMATYAVFKEINGDGNRLAELKFEFDDAGWIRHHNGNNFALIPPPVSKRRAVEFLLRKIRSESGDRPAIGFGDSASDLGYLNLCDWWGAPSRSQISAMLNVPPKTFFSGLA</sequence>
<accession>A0AAU8CT27</accession>
<name>A0AAU8CT27_9HYPH</name>
<dbReference type="SUPFAM" id="SSF56784">
    <property type="entry name" value="HAD-like"/>
    <property type="match status" value="1"/>
</dbReference>
<dbReference type="AlphaFoldDB" id="A0AAU8CT27"/>
<evidence type="ECO:0008006" key="2">
    <source>
        <dbReference type="Google" id="ProtNLM"/>
    </source>
</evidence>
<proteinExistence type="predicted"/>
<organism evidence="1">
    <name type="scientific">Mesorhizobium sp. WSM2240</name>
    <dbReference type="NCBI Taxonomy" id="3228851"/>
    <lineage>
        <taxon>Bacteria</taxon>
        <taxon>Pseudomonadati</taxon>
        <taxon>Pseudomonadota</taxon>
        <taxon>Alphaproteobacteria</taxon>
        <taxon>Hyphomicrobiales</taxon>
        <taxon>Phyllobacteriaceae</taxon>
        <taxon>Mesorhizobium</taxon>
    </lineage>
</organism>
<protein>
    <recommendedName>
        <fullName evidence="2">HAD family hydrolase</fullName>
    </recommendedName>
</protein>
<evidence type="ECO:0000313" key="1">
    <source>
        <dbReference type="EMBL" id="XCG49733.1"/>
    </source>
</evidence>
<dbReference type="InterPro" id="IPR036412">
    <property type="entry name" value="HAD-like_sf"/>
</dbReference>
<dbReference type="RefSeq" id="WP_353642738.1">
    <property type="nucleotide sequence ID" value="NZ_CP159253.1"/>
</dbReference>
<gene>
    <name evidence="1" type="ORF">ABVK50_03940</name>
</gene>
<dbReference type="PIRSF" id="PIRSF030802">
    <property type="entry name" value="UCP030802"/>
    <property type="match status" value="1"/>
</dbReference>
<dbReference type="Gene3D" id="3.40.50.1000">
    <property type="entry name" value="HAD superfamily/HAD-like"/>
    <property type="match status" value="1"/>
</dbReference>
<dbReference type="InterPro" id="IPR024197">
    <property type="entry name" value="TPP-like"/>
</dbReference>